<evidence type="ECO:0000259" key="5">
    <source>
        <dbReference type="PROSITE" id="PS50053"/>
    </source>
</evidence>
<dbReference type="InterPro" id="IPR000626">
    <property type="entry name" value="Ubiquitin-like_dom"/>
</dbReference>
<evidence type="ECO:0000313" key="8">
    <source>
        <dbReference type="EMBL" id="PWA82298.1"/>
    </source>
</evidence>
<evidence type="ECO:0000256" key="4">
    <source>
        <dbReference type="SAM" id="MobiDB-lite"/>
    </source>
</evidence>
<dbReference type="InterPro" id="IPR029071">
    <property type="entry name" value="Ubiquitin-like_domsf"/>
</dbReference>
<dbReference type="SUPFAM" id="SSF46689">
    <property type="entry name" value="Homeodomain-like"/>
    <property type="match status" value="1"/>
</dbReference>
<dbReference type="InterPro" id="IPR001005">
    <property type="entry name" value="SANT/Myb"/>
</dbReference>
<dbReference type="PROSITE" id="PS50090">
    <property type="entry name" value="MYB_LIKE"/>
    <property type="match status" value="1"/>
</dbReference>
<feature type="domain" description="Ubiquitin-like" evidence="5">
    <location>
        <begin position="337"/>
        <end position="408"/>
    </location>
</feature>
<dbReference type="PANTHER" id="PTHR21717:SF84">
    <property type="entry name" value="HOMEODOMAIN-LIKE, UBIQUITIN-RELATED DOMAIN PROTEIN-RELATED"/>
    <property type="match status" value="1"/>
</dbReference>
<dbReference type="InterPro" id="IPR017930">
    <property type="entry name" value="Myb_dom"/>
</dbReference>
<feature type="region of interest" description="Disordered" evidence="4">
    <location>
        <begin position="437"/>
        <end position="476"/>
    </location>
</feature>
<dbReference type="Proteomes" id="UP000245207">
    <property type="component" value="Unassembled WGS sequence"/>
</dbReference>
<reference evidence="8 9" key="1">
    <citation type="journal article" date="2018" name="Mol. Plant">
        <title>The genome of Artemisia annua provides insight into the evolution of Asteraceae family and artemisinin biosynthesis.</title>
        <authorList>
            <person name="Shen Q."/>
            <person name="Zhang L."/>
            <person name="Liao Z."/>
            <person name="Wang S."/>
            <person name="Yan T."/>
            <person name="Shi P."/>
            <person name="Liu M."/>
            <person name="Fu X."/>
            <person name="Pan Q."/>
            <person name="Wang Y."/>
            <person name="Lv Z."/>
            <person name="Lu X."/>
            <person name="Zhang F."/>
            <person name="Jiang W."/>
            <person name="Ma Y."/>
            <person name="Chen M."/>
            <person name="Hao X."/>
            <person name="Li L."/>
            <person name="Tang Y."/>
            <person name="Lv G."/>
            <person name="Zhou Y."/>
            <person name="Sun X."/>
            <person name="Brodelius P.E."/>
            <person name="Rose J.K.C."/>
            <person name="Tang K."/>
        </authorList>
    </citation>
    <scope>NUCLEOTIDE SEQUENCE [LARGE SCALE GENOMIC DNA]</scope>
    <source>
        <strain evidence="9">cv. Huhao1</strain>
        <tissue evidence="8">Leaf</tissue>
    </source>
</reference>
<dbReference type="InterPro" id="IPR009057">
    <property type="entry name" value="Homeodomain-like_sf"/>
</dbReference>
<dbReference type="AlphaFoldDB" id="A0A2U1P981"/>
<feature type="domain" description="HTH myb-type" evidence="7">
    <location>
        <begin position="525"/>
        <end position="584"/>
    </location>
</feature>
<keyword evidence="8" id="KW-0371">Homeobox</keyword>
<sequence>MVLKKRIYYGGFHGLLAPVIPKAPRSSRKRISRHKSSDGGEICAFELLAAVAGKLLEESESSTSSIGSEKGVKHELPEVNVKPAGSEYHDQASGAESEVVVKPASIDLKIEPPLKEVPQSENDSGSDHASNITMSDFIKKDVTHFEGIEDKPEGGSPKPIRAEAVEQQSGGLTAVNNTYSLKDQVASRVNTCVPKSPPSSVHVPLYRDPVPSACYSRYRDNVNTNIRDDDEKYLRYSNRSYTSYNRRRVFGSRSRAESRRIRKMLTYKYWKTSPKLKYYELADTTNGVKSFDHKRKNIYMRERYQAYCASKRRKVFDPSPKSAYVKESSSESISNSVRFSIKSFKVPELYVEVPETATVGYLKGRVMKAVTEILQGQLHVGVLLQGKKVRDDNRTLQQTGISENCNLESLGFTLEPIKPEPSPTLVQKETPLLLPCNTQQDLSRSPSSPITDGEFSNSSPDNSHPVTTLDNYMEKNQGNTTFPAEVTTEEQVADSKALVLVPERDAEVLSMVPLSEKPPKRFEYSQRRTRRPFSVSEVEALVEAVETLGAGRWRDVKMRSFDDANHRTYVDLKDKWKTLVHTASIAPQQRRGEPVPQNLLDRVLAAHSYWSQHQSKQNMKQQKTLVAPM</sequence>
<dbReference type="InterPro" id="IPR057625">
    <property type="entry name" value="TPR1-6-like_ubiquitin"/>
</dbReference>
<dbReference type="InterPro" id="IPR031105">
    <property type="entry name" value="TRP_plant"/>
</dbReference>
<accession>A0A2U1P981</accession>
<keyword evidence="2 8" id="KW-0238">DNA-binding</keyword>
<dbReference type="PROSITE" id="PS51294">
    <property type="entry name" value="HTH_MYB"/>
    <property type="match status" value="1"/>
</dbReference>
<keyword evidence="3" id="KW-0539">Nucleus</keyword>
<gene>
    <name evidence="8" type="ORF">CTI12_AA179870</name>
</gene>
<dbReference type="GO" id="GO:0042162">
    <property type="term" value="F:telomeric DNA binding"/>
    <property type="evidence" value="ECO:0007669"/>
    <property type="project" value="UniProtKB-ARBA"/>
</dbReference>
<proteinExistence type="predicted"/>
<name>A0A2U1P981_ARTAN</name>
<dbReference type="Gene3D" id="1.10.246.220">
    <property type="match status" value="1"/>
</dbReference>
<evidence type="ECO:0000256" key="1">
    <source>
        <dbReference type="ARBA" id="ARBA00004123"/>
    </source>
</evidence>
<dbReference type="OrthoDB" id="2020981at2759"/>
<protein>
    <submittedName>
        <fullName evidence="8">Homeodomain-like protein</fullName>
    </submittedName>
</protein>
<dbReference type="CDD" id="cd11660">
    <property type="entry name" value="SANT_TRF"/>
    <property type="match status" value="1"/>
</dbReference>
<comment type="subcellular location">
    <subcellularLocation>
        <location evidence="1">Nucleus</location>
    </subcellularLocation>
</comment>
<dbReference type="GO" id="GO:0005634">
    <property type="term" value="C:nucleus"/>
    <property type="evidence" value="ECO:0007669"/>
    <property type="project" value="UniProtKB-SubCell"/>
</dbReference>
<evidence type="ECO:0000259" key="6">
    <source>
        <dbReference type="PROSITE" id="PS50090"/>
    </source>
</evidence>
<keyword evidence="9" id="KW-1185">Reference proteome</keyword>
<dbReference type="STRING" id="35608.A0A2U1P981"/>
<organism evidence="8 9">
    <name type="scientific">Artemisia annua</name>
    <name type="common">Sweet wormwood</name>
    <dbReference type="NCBI Taxonomy" id="35608"/>
    <lineage>
        <taxon>Eukaryota</taxon>
        <taxon>Viridiplantae</taxon>
        <taxon>Streptophyta</taxon>
        <taxon>Embryophyta</taxon>
        <taxon>Tracheophyta</taxon>
        <taxon>Spermatophyta</taxon>
        <taxon>Magnoliopsida</taxon>
        <taxon>eudicotyledons</taxon>
        <taxon>Gunneridae</taxon>
        <taxon>Pentapetalae</taxon>
        <taxon>asterids</taxon>
        <taxon>campanulids</taxon>
        <taxon>Asterales</taxon>
        <taxon>Asteraceae</taxon>
        <taxon>Asteroideae</taxon>
        <taxon>Anthemideae</taxon>
        <taxon>Artemisiinae</taxon>
        <taxon>Artemisia</taxon>
    </lineage>
</organism>
<evidence type="ECO:0000256" key="2">
    <source>
        <dbReference type="ARBA" id="ARBA00023125"/>
    </source>
</evidence>
<dbReference type="SMART" id="SM00717">
    <property type="entry name" value="SANT"/>
    <property type="match status" value="1"/>
</dbReference>
<dbReference type="PANTHER" id="PTHR21717">
    <property type="entry name" value="TELOMERIC REPEAT BINDING PROTEIN"/>
    <property type="match status" value="1"/>
</dbReference>
<comment type="caution">
    <text evidence="8">The sequence shown here is derived from an EMBL/GenBank/DDBJ whole genome shotgun (WGS) entry which is preliminary data.</text>
</comment>
<dbReference type="PROSITE" id="PS50053">
    <property type="entry name" value="UBIQUITIN_2"/>
    <property type="match status" value="1"/>
</dbReference>
<evidence type="ECO:0000256" key="3">
    <source>
        <dbReference type="ARBA" id="ARBA00023242"/>
    </source>
</evidence>
<dbReference type="SUPFAM" id="SSF54236">
    <property type="entry name" value="Ubiquitin-like"/>
    <property type="match status" value="1"/>
</dbReference>
<dbReference type="EMBL" id="PKPP01001486">
    <property type="protein sequence ID" value="PWA82298.1"/>
    <property type="molecule type" value="Genomic_DNA"/>
</dbReference>
<feature type="domain" description="Myb-like" evidence="6">
    <location>
        <begin position="525"/>
        <end position="580"/>
    </location>
</feature>
<evidence type="ECO:0000313" key="9">
    <source>
        <dbReference type="Proteomes" id="UP000245207"/>
    </source>
</evidence>
<dbReference type="Pfam" id="PF23603">
    <property type="entry name" value="Ubiquitin_TPR1"/>
    <property type="match status" value="1"/>
</dbReference>
<evidence type="ECO:0000259" key="7">
    <source>
        <dbReference type="PROSITE" id="PS51294"/>
    </source>
</evidence>